<gene>
    <name evidence="9" type="ORF">EFW17_17755</name>
</gene>
<dbReference type="PANTHER" id="PTHR36115:SF6">
    <property type="entry name" value="PROLINE-RICH ANTIGEN HOMOLOG"/>
    <property type="match status" value="1"/>
</dbReference>
<reference evidence="9 10" key="1">
    <citation type="submission" date="2018-11" db="EMBL/GenBank/DDBJ databases">
        <title>The genome draft of YIM 96095.</title>
        <authorList>
            <person name="Tang S.-K."/>
            <person name="Chunyu W.-X."/>
            <person name="Feng Y.-Z."/>
        </authorList>
    </citation>
    <scope>NUCLEOTIDE SEQUENCE [LARGE SCALE GENOMIC DNA]</scope>
    <source>
        <strain evidence="9 10">YIM 96095</strain>
    </source>
</reference>
<evidence type="ECO:0000313" key="10">
    <source>
        <dbReference type="Proteomes" id="UP000269198"/>
    </source>
</evidence>
<dbReference type="OrthoDB" id="9774993at2"/>
<evidence type="ECO:0000256" key="2">
    <source>
        <dbReference type="ARBA" id="ARBA00022475"/>
    </source>
</evidence>
<evidence type="ECO:0000256" key="1">
    <source>
        <dbReference type="ARBA" id="ARBA00004651"/>
    </source>
</evidence>
<evidence type="ECO:0000313" key="9">
    <source>
        <dbReference type="EMBL" id="RNL82808.1"/>
    </source>
</evidence>
<feature type="transmembrane region" description="Helical" evidence="7">
    <location>
        <begin position="175"/>
        <end position="197"/>
    </location>
</feature>
<keyword evidence="3 7" id="KW-0812">Transmembrane</keyword>
<protein>
    <submittedName>
        <fullName evidence="9">RDD family protein</fullName>
    </submittedName>
</protein>
<feature type="transmembrane region" description="Helical" evidence="7">
    <location>
        <begin position="75"/>
        <end position="97"/>
    </location>
</feature>
<comment type="caution">
    <text evidence="9">The sequence shown here is derived from an EMBL/GenBank/DDBJ whole genome shotgun (WGS) entry which is preliminary data.</text>
</comment>
<evidence type="ECO:0000259" key="8">
    <source>
        <dbReference type="Pfam" id="PF06271"/>
    </source>
</evidence>
<comment type="subcellular location">
    <subcellularLocation>
        <location evidence="1">Cell membrane</location>
        <topology evidence="1">Multi-pass membrane protein</topology>
    </subcellularLocation>
</comment>
<evidence type="ECO:0000256" key="7">
    <source>
        <dbReference type="SAM" id="Phobius"/>
    </source>
</evidence>
<dbReference type="PANTHER" id="PTHR36115">
    <property type="entry name" value="PROLINE-RICH ANTIGEN HOMOLOG-RELATED"/>
    <property type="match status" value="1"/>
</dbReference>
<dbReference type="InterPro" id="IPR051791">
    <property type="entry name" value="Pra-immunoreactive"/>
</dbReference>
<dbReference type="Pfam" id="PF06271">
    <property type="entry name" value="RDD"/>
    <property type="match status" value="1"/>
</dbReference>
<keyword evidence="5 7" id="KW-0472">Membrane</keyword>
<name>A0A3N0E4Q1_9ACTN</name>
<evidence type="ECO:0000256" key="4">
    <source>
        <dbReference type="ARBA" id="ARBA00022989"/>
    </source>
</evidence>
<dbReference type="AlphaFoldDB" id="A0A3N0E4Q1"/>
<accession>A0A3N0E4Q1</accession>
<organism evidence="9 10">
    <name type="scientific">Halostreptopolyspora alba</name>
    <dbReference type="NCBI Taxonomy" id="2487137"/>
    <lineage>
        <taxon>Bacteria</taxon>
        <taxon>Bacillati</taxon>
        <taxon>Actinomycetota</taxon>
        <taxon>Actinomycetes</taxon>
        <taxon>Streptosporangiales</taxon>
        <taxon>Nocardiopsidaceae</taxon>
        <taxon>Halostreptopolyspora</taxon>
    </lineage>
</organism>
<dbReference type="InterPro" id="IPR010432">
    <property type="entry name" value="RDD"/>
</dbReference>
<feature type="domain" description="RDD" evidence="8">
    <location>
        <begin position="64"/>
        <end position="209"/>
    </location>
</feature>
<evidence type="ECO:0000256" key="5">
    <source>
        <dbReference type="ARBA" id="ARBA00023136"/>
    </source>
</evidence>
<dbReference type="GO" id="GO:0005886">
    <property type="term" value="C:plasma membrane"/>
    <property type="evidence" value="ECO:0007669"/>
    <property type="project" value="UniProtKB-SubCell"/>
</dbReference>
<keyword evidence="2" id="KW-1003">Cell membrane</keyword>
<dbReference type="Proteomes" id="UP000269198">
    <property type="component" value="Unassembled WGS sequence"/>
</dbReference>
<keyword evidence="10" id="KW-1185">Reference proteome</keyword>
<dbReference type="EMBL" id="RJMB01000020">
    <property type="protein sequence ID" value="RNL82808.1"/>
    <property type="molecule type" value="Genomic_DNA"/>
</dbReference>
<proteinExistence type="predicted"/>
<feature type="transmembrane region" description="Helical" evidence="7">
    <location>
        <begin position="117"/>
        <end position="138"/>
    </location>
</feature>
<feature type="region of interest" description="Disordered" evidence="6">
    <location>
        <begin position="1"/>
        <end position="21"/>
    </location>
</feature>
<evidence type="ECO:0000256" key="6">
    <source>
        <dbReference type="SAM" id="MobiDB-lite"/>
    </source>
</evidence>
<sequence length="216" mass="23026">MTSMYPPDQPHPQQPGYGYPAQGPAPYPGHAPYPGQAPYGPMAQGGYQYPSPPGYSGGYAGPELASWGRRVGGYLIDYVIMMVMVAAIVAAFFGLAFGLWELIDPTGAGGQDPPPAFLITLLLLYPALFAAMFCYRWLPHASSGQTPGKRMVGIRLVKETTGQPVGKGPSAGRELVFIALSAVTCVGVFVDLLWPLWDGKNQTLHDKAVGGIVIRD</sequence>
<evidence type="ECO:0000256" key="3">
    <source>
        <dbReference type="ARBA" id="ARBA00022692"/>
    </source>
</evidence>
<keyword evidence="4 7" id="KW-1133">Transmembrane helix</keyword>